<accession>A0A843XU35</accession>
<feature type="region of interest" description="Disordered" evidence="1">
    <location>
        <begin position="136"/>
        <end position="178"/>
    </location>
</feature>
<sequence length="204" mass="22726">NLLQSPGSRRALRELPRELHHAATFPRVIQRCRVFYNRPTTPRYLLEASETPGCEAGARGEESELRELPSGEPITCTILRLASTPMPPTATATLCVHIHCRQVQAINVHISGRQQVSDHLLAANSNRTAAGPVSFQDQPCSLPAQTTHSNQALHSTDSHWPHNGRHNHKTHDPHGSEKHATLHLIPKSLRKWEKTASLTSKHYN</sequence>
<feature type="non-terminal residue" evidence="2">
    <location>
        <position position="1"/>
    </location>
</feature>
<organism evidence="2 3">
    <name type="scientific">Colocasia esculenta</name>
    <name type="common">Wild taro</name>
    <name type="synonym">Arum esculentum</name>
    <dbReference type="NCBI Taxonomy" id="4460"/>
    <lineage>
        <taxon>Eukaryota</taxon>
        <taxon>Viridiplantae</taxon>
        <taxon>Streptophyta</taxon>
        <taxon>Embryophyta</taxon>
        <taxon>Tracheophyta</taxon>
        <taxon>Spermatophyta</taxon>
        <taxon>Magnoliopsida</taxon>
        <taxon>Liliopsida</taxon>
        <taxon>Araceae</taxon>
        <taxon>Aroideae</taxon>
        <taxon>Colocasieae</taxon>
        <taxon>Colocasia</taxon>
    </lineage>
</organism>
<dbReference type="Proteomes" id="UP000652761">
    <property type="component" value="Unassembled WGS sequence"/>
</dbReference>
<dbReference type="EMBL" id="NMUH01013413">
    <property type="protein sequence ID" value="MQM22612.1"/>
    <property type="molecule type" value="Genomic_DNA"/>
</dbReference>
<gene>
    <name evidence="2" type="ORF">Taro_055667</name>
</gene>
<evidence type="ECO:0000313" key="2">
    <source>
        <dbReference type="EMBL" id="MQM22612.1"/>
    </source>
</evidence>
<keyword evidence="3" id="KW-1185">Reference proteome</keyword>
<proteinExistence type="predicted"/>
<dbReference type="AlphaFoldDB" id="A0A843XU35"/>
<name>A0A843XU35_COLES</name>
<evidence type="ECO:0000256" key="1">
    <source>
        <dbReference type="SAM" id="MobiDB-lite"/>
    </source>
</evidence>
<evidence type="ECO:0000313" key="3">
    <source>
        <dbReference type="Proteomes" id="UP000652761"/>
    </source>
</evidence>
<comment type="caution">
    <text evidence="2">The sequence shown here is derived from an EMBL/GenBank/DDBJ whole genome shotgun (WGS) entry which is preliminary data.</text>
</comment>
<protein>
    <submittedName>
        <fullName evidence="2">Uncharacterized protein</fullName>
    </submittedName>
</protein>
<feature type="compositionally biased region" description="Polar residues" evidence="1">
    <location>
        <begin position="136"/>
        <end position="155"/>
    </location>
</feature>
<reference evidence="2" key="1">
    <citation type="submission" date="2017-07" db="EMBL/GenBank/DDBJ databases">
        <title>Taro Niue Genome Assembly and Annotation.</title>
        <authorList>
            <person name="Atibalentja N."/>
            <person name="Keating K."/>
            <person name="Fields C.J."/>
        </authorList>
    </citation>
    <scope>NUCLEOTIDE SEQUENCE</scope>
    <source>
        <strain evidence="2">Niue_2</strain>
        <tissue evidence="2">Leaf</tissue>
    </source>
</reference>